<dbReference type="PANTHER" id="PTHR23024">
    <property type="entry name" value="ARYLACETAMIDE DEACETYLASE"/>
    <property type="match status" value="1"/>
</dbReference>
<evidence type="ECO:0000313" key="4">
    <source>
        <dbReference type="RefSeq" id="XP_010242026.1"/>
    </source>
</evidence>
<evidence type="ECO:0000259" key="2">
    <source>
        <dbReference type="Pfam" id="PF07859"/>
    </source>
</evidence>
<dbReference type="SUPFAM" id="SSF53474">
    <property type="entry name" value="alpha/beta-Hydrolases"/>
    <property type="match status" value="1"/>
</dbReference>
<dbReference type="InterPro" id="IPR029058">
    <property type="entry name" value="AB_hydrolase_fold"/>
</dbReference>
<dbReference type="RefSeq" id="XP_010242026.1">
    <property type="nucleotide sequence ID" value="XM_010243724.2"/>
</dbReference>
<name>A0A1U7Z5E2_NELNU</name>
<feature type="domain" description="Alpha/beta hydrolase fold-3" evidence="2">
    <location>
        <begin position="92"/>
        <end position="309"/>
    </location>
</feature>
<protein>
    <submittedName>
        <fullName evidence="4">Probable carboxylesterase 18</fullName>
    </submittedName>
</protein>
<dbReference type="GO" id="GO:0016787">
    <property type="term" value="F:hydrolase activity"/>
    <property type="evidence" value="ECO:0007669"/>
    <property type="project" value="InterPro"/>
</dbReference>
<gene>
    <name evidence="4" type="primary">LOC104586475</name>
</gene>
<dbReference type="Proteomes" id="UP000189703">
    <property type="component" value="Unplaced"/>
</dbReference>
<evidence type="ECO:0000313" key="3">
    <source>
        <dbReference type="Proteomes" id="UP000189703"/>
    </source>
</evidence>
<feature type="chain" id="PRO_5010516524" evidence="1">
    <location>
        <begin position="27"/>
        <end position="337"/>
    </location>
</feature>
<dbReference type="InterPro" id="IPR013094">
    <property type="entry name" value="AB_hydrolase_3"/>
</dbReference>
<dbReference type="InParanoid" id="A0A1U7Z5E2"/>
<dbReference type="Gene3D" id="3.40.50.1820">
    <property type="entry name" value="alpha/beta hydrolase"/>
    <property type="match status" value="1"/>
</dbReference>
<dbReference type="PANTHER" id="PTHR23024:SF24">
    <property type="entry name" value="ALPHA_BETA HYDROLASE FOLD-3 DOMAIN-CONTAINING PROTEIN"/>
    <property type="match status" value="1"/>
</dbReference>
<dbReference type="GeneID" id="104586475"/>
<feature type="signal peptide" evidence="1">
    <location>
        <begin position="1"/>
        <end position="26"/>
    </location>
</feature>
<dbReference type="AlphaFoldDB" id="A0A1U7Z5E2"/>
<dbReference type="Pfam" id="PF07859">
    <property type="entry name" value="Abhydrolase_3"/>
    <property type="match status" value="1"/>
</dbReference>
<reference evidence="4" key="1">
    <citation type="submission" date="2025-08" db="UniProtKB">
        <authorList>
            <consortium name="RefSeq"/>
        </authorList>
    </citation>
    <scope>IDENTIFICATION</scope>
</reference>
<evidence type="ECO:0000256" key="1">
    <source>
        <dbReference type="SAM" id="SignalP"/>
    </source>
</evidence>
<organism evidence="3 4">
    <name type="scientific">Nelumbo nucifera</name>
    <name type="common">Sacred lotus</name>
    <dbReference type="NCBI Taxonomy" id="4432"/>
    <lineage>
        <taxon>Eukaryota</taxon>
        <taxon>Viridiplantae</taxon>
        <taxon>Streptophyta</taxon>
        <taxon>Embryophyta</taxon>
        <taxon>Tracheophyta</taxon>
        <taxon>Spermatophyta</taxon>
        <taxon>Magnoliopsida</taxon>
        <taxon>Proteales</taxon>
        <taxon>Nelumbonaceae</taxon>
        <taxon>Nelumbo</taxon>
    </lineage>
</organism>
<keyword evidence="3" id="KW-1185">Reference proteome</keyword>
<keyword evidence="1" id="KW-0732">Signal</keyword>
<dbReference type="KEGG" id="nnu:104586475"/>
<accession>A0A1U7Z5E2</accession>
<proteinExistence type="predicted"/>
<dbReference type="eggNOG" id="KOG1515">
    <property type="taxonomic scope" value="Eukaryota"/>
</dbReference>
<dbReference type="OMA" id="IDRTDWM"/>
<sequence>MSENPQTLNSLVLPWKLRLLLRMISAITNLACRSDGTVNRRLLSFLDSKVPPSEIPVRGVKTADITVDPTRNLWFRVFTPTEPADDVSLPVIVFFHGGGFALQSVDNKGYDFIGRRMALKASAVVVSVNYRFSPEHRFPAQYDDGFDTLLFLDGRSCKGFPANADLSRCFIAGDSAGANLAHQTVCRAAKAEFRNLRVIGLISIQPFFGGEERTESEIRLRGAPLVPVEVTDWMWKAFLPEGSNRDHEVVNVSGPNAADISGLKYPTTLLLIGGFDPLQDWQRRYYEWLKRSGKEVELIEYPNAIHAAYAFPELPESSLIFTEIKNFVANQSRKMPN</sequence>
<dbReference type="FunCoup" id="A0A1U7Z5E2">
    <property type="interactions" value="465"/>
</dbReference>
<dbReference type="InterPro" id="IPR050466">
    <property type="entry name" value="Carboxylest/Gibb_receptor"/>
</dbReference>
<dbReference type="OrthoDB" id="408631at2759"/>